<keyword evidence="1" id="KW-1133">Transmembrane helix</keyword>
<sequence length="230" mass="26703">MASTVIPQSFPAASCKAVRMSSLVVVFINIANFQVFFRSCTNDICVLLKYSRDSLLQVFTSITTAFRQRDENVPCRGPAYLLDCVADLIWANVRLDPCKYFRILIFVRWTDNKCLRSRCCSSWLLVRLRWRHQRFFWEQFLALLLLVLSGLHLFPAWLLVLFTRVLWKILNHFLLLDGMTRSNVFQLLGSMKSSAFGRTNFSFQLPQDAAVLVKGFSLCRCDSFTFFFSD</sequence>
<organism evidence="2">
    <name type="scientific">Bracoviriform glomeratae</name>
    <dbReference type="NCBI Taxonomy" id="257816"/>
    <lineage>
        <taxon>Viruses</taxon>
        <taxon>Viruses incertae sedis</taxon>
        <taxon>Polydnaviriformidae</taxon>
        <taxon>Bracoviriform</taxon>
    </lineage>
</organism>
<name>Q6RY03_9VIRU</name>
<dbReference type="EMBL" id="AY486078">
    <property type="protein sequence ID" value="AAS59405.1"/>
    <property type="molecule type" value="Genomic_DNA"/>
</dbReference>
<proteinExistence type="predicted"/>
<evidence type="ECO:0000256" key="1">
    <source>
        <dbReference type="SAM" id="Phobius"/>
    </source>
</evidence>
<keyword evidence="1" id="KW-0812">Transmembrane</keyword>
<keyword evidence="1" id="KW-0472">Membrane</keyword>
<reference evidence="2" key="1">
    <citation type="submission" date="2003-11" db="EMBL/GenBank/DDBJ databases">
        <title>Full length hypothetical protein from a genomic bank of Cotesia glomerata bracovirus.</title>
        <authorList>
            <person name="Cerutti P."/>
            <person name="Duonor-Cerutti M."/>
            <person name="Devauchelle G."/>
        </authorList>
    </citation>
    <scope>NUCLEOTIDE SEQUENCE</scope>
</reference>
<feature type="transmembrane region" description="Helical" evidence="1">
    <location>
        <begin position="140"/>
        <end position="167"/>
    </location>
</feature>
<evidence type="ECO:0000313" key="2">
    <source>
        <dbReference type="EMBL" id="AAS59405.1"/>
    </source>
</evidence>
<accession>Q6RY03</accession>
<protein>
    <submittedName>
        <fullName evidence="2">Uncharacterized protein</fullName>
    </submittedName>
</protein>